<feature type="repeat" description="RCC1" evidence="2">
    <location>
        <begin position="15"/>
        <end position="67"/>
    </location>
</feature>
<sequence length="402" mass="42087">MEREPRASEAGPAAAALFAWGANSYGQLGLGHKEDVLLPQQLNDFCKPGCVRRITGGGGHSAVVTDGGSLFVCGLNKDGQLGLGHTEDVLYFTPCRSLLGCPIQQVACGWDFTIILTGNGQVLSCGSNSFGQLGVPHGPRRCVVPQAIEPLREKVVSIAAGLRHALAATETGKVFTWGRADYGQLGRKLESHENWRLDMQGLSLPCPRPQKSTPSPLHCLTGATEVVSCGSEHNLAVIGGEGPASCPSSCVLLVGQLCLPPTPIPADRQLVPLTRAGHDAHTRCRAGPKGGACYSWGWNEHGMCGDGTEANVWAPKPVQSLRLSSGLLVGCGAGHSLALCQLPALPALDQGPKVTGPSPDATEDAKSQEAMDKEKLEGKTTRISTQSQSDTCRNGGLVTEPL</sequence>
<dbReference type="Pfam" id="PF13540">
    <property type="entry name" value="RCC1_2"/>
    <property type="match status" value="2"/>
</dbReference>
<feature type="repeat" description="RCC1" evidence="2">
    <location>
        <begin position="291"/>
        <end position="342"/>
    </location>
</feature>
<dbReference type="InterPro" id="IPR051210">
    <property type="entry name" value="Ub_ligase/GEF_domain"/>
</dbReference>
<evidence type="ECO:0000256" key="1">
    <source>
        <dbReference type="ARBA" id="ARBA00022737"/>
    </source>
</evidence>
<name>A0ABM4PTL0_EQUPR</name>
<dbReference type="PANTHER" id="PTHR22870:SF466">
    <property type="entry name" value="ANKYRIN REPEAT-CONTAINING PROTEIN"/>
    <property type="match status" value="1"/>
</dbReference>
<protein>
    <submittedName>
        <fullName evidence="5">Secretion-regulating guanine nucleotide exchange factor isoform X26</fullName>
    </submittedName>
</protein>
<evidence type="ECO:0000313" key="4">
    <source>
        <dbReference type="Proteomes" id="UP001652662"/>
    </source>
</evidence>
<dbReference type="Proteomes" id="UP001652662">
    <property type="component" value="Chromosome 6"/>
</dbReference>
<keyword evidence="1" id="KW-0677">Repeat</keyword>
<evidence type="ECO:0000256" key="3">
    <source>
        <dbReference type="SAM" id="MobiDB-lite"/>
    </source>
</evidence>
<dbReference type="RefSeq" id="XP_070480533.1">
    <property type="nucleotide sequence ID" value="XM_070624432.1"/>
</dbReference>
<organism evidence="4 5">
    <name type="scientific">Equus przewalskii</name>
    <name type="common">Przewalski's horse</name>
    <name type="synonym">Equus caballus przewalskii</name>
    <dbReference type="NCBI Taxonomy" id="9798"/>
    <lineage>
        <taxon>Eukaryota</taxon>
        <taxon>Metazoa</taxon>
        <taxon>Chordata</taxon>
        <taxon>Craniata</taxon>
        <taxon>Vertebrata</taxon>
        <taxon>Euteleostomi</taxon>
        <taxon>Mammalia</taxon>
        <taxon>Eutheria</taxon>
        <taxon>Laurasiatheria</taxon>
        <taxon>Perissodactyla</taxon>
        <taxon>Equidae</taxon>
        <taxon>Equus</taxon>
    </lineage>
</organism>
<feature type="repeat" description="RCC1" evidence="2">
    <location>
        <begin position="120"/>
        <end position="171"/>
    </location>
</feature>
<proteinExistence type="predicted"/>
<dbReference type="PROSITE" id="PS50012">
    <property type="entry name" value="RCC1_3"/>
    <property type="match status" value="5"/>
</dbReference>
<feature type="compositionally biased region" description="Basic and acidic residues" evidence="3">
    <location>
        <begin position="363"/>
        <end position="380"/>
    </location>
</feature>
<reference evidence="5" key="1">
    <citation type="submission" date="2025-08" db="UniProtKB">
        <authorList>
            <consortium name="RefSeq"/>
        </authorList>
    </citation>
    <scope>IDENTIFICATION</scope>
    <source>
        <tissue evidence="5">Blood</tissue>
    </source>
</reference>
<dbReference type="PRINTS" id="PR00633">
    <property type="entry name" value="RCCNDNSATION"/>
</dbReference>
<dbReference type="InterPro" id="IPR009091">
    <property type="entry name" value="RCC1/BLIP-II"/>
</dbReference>
<keyword evidence="4" id="KW-1185">Reference proteome</keyword>
<feature type="repeat" description="RCC1" evidence="2">
    <location>
        <begin position="172"/>
        <end position="240"/>
    </location>
</feature>
<evidence type="ECO:0000313" key="5">
    <source>
        <dbReference type="RefSeq" id="XP_070480533.1"/>
    </source>
</evidence>
<feature type="compositionally biased region" description="Polar residues" evidence="3">
    <location>
        <begin position="381"/>
        <end position="392"/>
    </location>
</feature>
<dbReference type="PROSITE" id="PS00626">
    <property type="entry name" value="RCC1_2"/>
    <property type="match status" value="2"/>
</dbReference>
<feature type="region of interest" description="Disordered" evidence="3">
    <location>
        <begin position="350"/>
        <end position="402"/>
    </location>
</feature>
<dbReference type="SUPFAM" id="SSF50985">
    <property type="entry name" value="RCC1/BLIP-II"/>
    <property type="match status" value="1"/>
</dbReference>
<feature type="repeat" description="RCC1" evidence="2">
    <location>
        <begin position="68"/>
        <end position="119"/>
    </location>
</feature>
<gene>
    <name evidence="5" type="primary">SERGEF</name>
</gene>
<dbReference type="Gene3D" id="2.130.10.30">
    <property type="entry name" value="Regulator of chromosome condensation 1/beta-lactamase-inhibitor protein II"/>
    <property type="match status" value="1"/>
</dbReference>
<dbReference type="GeneID" id="103559192"/>
<dbReference type="PANTHER" id="PTHR22870">
    <property type="entry name" value="REGULATOR OF CHROMOSOME CONDENSATION"/>
    <property type="match status" value="1"/>
</dbReference>
<evidence type="ECO:0000256" key="2">
    <source>
        <dbReference type="PROSITE-ProRule" id="PRU00235"/>
    </source>
</evidence>
<accession>A0ABM4PTL0</accession>
<dbReference type="Pfam" id="PF00415">
    <property type="entry name" value="RCC1"/>
    <property type="match status" value="2"/>
</dbReference>
<dbReference type="InterPro" id="IPR000408">
    <property type="entry name" value="Reg_chr_condens"/>
</dbReference>